<dbReference type="OrthoDB" id="2020141at2"/>
<protein>
    <recommendedName>
        <fullName evidence="2">Orc1-like AAA ATPase domain-containing protein</fullName>
    </recommendedName>
</protein>
<dbReference type="InterPro" id="IPR027417">
    <property type="entry name" value="P-loop_NTPase"/>
</dbReference>
<dbReference type="SUPFAM" id="SSF52540">
    <property type="entry name" value="P-loop containing nucleoside triphosphate hydrolases"/>
    <property type="match status" value="1"/>
</dbReference>
<dbReference type="Pfam" id="PF13191">
    <property type="entry name" value="AAA_16"/>
    <property type="match status" value="1"/>
</dbReference>
<dbReference type="Proteomes" id="UP000067461">
    <property type="component" value="Chromosome"/>
</dbReference>
<organism evidence="3 4">
    <name type="scientific">Serpentinimonas raichei</name>
    <dbReference type="NCBI Taxonomy" id="1458425"/>
    <lineage>
        <taxon>Bacteria</taxon>
        <taxon>Pseudomonadati</taxon>
        <taxon>Pseudomonadota</taxon>
        <taxon>Betaproteobacteria</taxon>
        <taxon>Burkholderiales</taxon>
        <taxon>Comamonadaceae</taxon>
        <taxon>Serpentinimonas</taxon>
    </lineage>
</organism>
<gene>
    <name evidence="3" type="ORF">SRAA_0507</name>
</gene>
<dbReference type="HOGENOM" id="CLU_058580_0_0_4"/>
<dbReference type="PANTHER" id="PTHR34301">
    <property type="entry name" value="DNA-BINDING PROTEIN-RELATED"/>
    <property type="match status" value="1"/>
</dbReference>
<proteinExistence type="predicted"/>
<accession>A0A060NFU5</accession>
<sequence length="394" mass="42520">MDAVRNPFAPGAGSRPPELAGRDTIVQDAQTAIQRALLGKPSRSQMLLGLRGVGKTVLLNKIEDMAQAAGHVTSAIEAPEGRALSELLAPKINQALRKLSASEKAKAKAHQALRALRSFASAFKLSYGDASISVDPEVGVADSGDMEADLPELFVRVGEAAKAAGKAWTLLIDEVQYLRSEDLAALIVALHKVNQKDLPVLFFGAGLPQVAALSGDAKSYAERLFHYPAVGALEEADAKTAIRQPIEGEGERIDGEALDEILARTKGYPYFLQEWGYQCWNIAAGPGIGLEDASKAAGEATRRLDDGFFKVRFDRLTLKEREYVIAMAKLGAGPYRSSDVAAALNETHQSLGPRRAQIIRKGMIYSPSHGDIAFTVPMFDEYLLRNYVKKSSKG</sequence>
<dbReference type="InterPro" id="IPR041664">
    <property type="entry name" value="AAA_16"/>
</dbReference>
<dbReference type="PANTHER" id="PTHR34301:SF8">
    <property type="entry name" value="ATPASE DOMAIN-CONTAINING PROTEIN"/>
    <property type="match status" value="1"/>
</dbReference>
<name>A0A060NFU5_9BURK</name>
<dbReference type="KEGG" id="cbaa:SRAA_0507"/>
<dbReference type="STRING" id="1458425.SRAA_0507"/>
<dbReference type="RefSeq" id="WP_045530750.1">
    <property type="nucleotide sequence ID" value="NZ_AP014568.1"/>
</dbReference>
<evidence type="ECO:0000313" key="3">
    <source>
        <dbReference type="EMBL" id="BAO80361.1"/>
    </source>
</evidence>
<evidence type="ECO:0000313" key="4">
    <source>
        <dbReference type="Proteomes" id="UP000067461"/>
    </source>
</evidence>
<keyword evidence="4" id="KW-1185">Reference proteome</keyword>
<feature type="region of interest" description="Disordered" evidence="1">
    <location>
        <begin position="1"/>
        <end position="20"/>
    </location>
</feature>
<dbReference type="Gene3D" id="3.40.50.300">
    <property type="entry name" value="P-loop containing nucleotide triphosphate hydrolases"/>
    <property type="match status" value="1"/>
</dbReference>
<evidence type="ECO:0000256" key="1">
    <source>
        <dbReference type="SAM" id="MobiDB-lite"/>
    </source>
</evidence>
<dbReference type="EMBL" id="AP014568">
    <property type="protein sequence ID" value="BAO80361.1"/>
    <property type="molecule type" value="Genomic_DNA"/>
</dbReference>
<evidence type="ECO:0000259" key="2">
    <source>
        <dbReference type="Pfam" id="PF13191"/>
    </source>
</evidence>
<reference evidence="3 4" key="1">
    <citation type="journal article" date="2014" name="Nat. Commun.">
        <title>Physiological and genomic features of highly alkaliphilic hydrogen-utilizing Betaproteobacteria from a continental serpentinizing site.</title>
        <authorList>
            <person name="Suzuki S."/>
            <person name="Kuenen J.G."/>
            <person name="Schipper K."/>
            <person name="van der Velde S."/>
            <person name="Ishii S."/>
            <person name="Wu A."/>
            <person name="Sorokin D.Y."/>
            <person name="Tenney A."/>
            <person name="Meng X.Y."/>
            <person name="Morrill P.L."/>
            <person name="Kamagata Y."/>
            <person name="Muyzer G."/>
            <person name="Nealson K.H."/>
        </authorList>
    </citation>
    <scope>NUCLEOTIDE SEQUENCE [LARGE SCALE GENOMIC DNA]</scope>
    <source>
        <strain evidence="3 4">A1</strain>
    </source>
</reference>
<feature type="domain" description="Orc1-like AAA ATPase" evidence="2">
    <location>
        <begin position="18"/>
        <end position="202"/>
    </location>
</feature>
<dbReference type="AlphaFoldDB" id="A0A060NFU5"/>